<evidence type="ECO:0000256" key="9">
    <source>
        <dbReference type="PROSITE-ProRule" id="PRU00277"/>
    </source>
</evidence>
<keyword evidence="13" id="KW-1185">Reference proteome</keyword>
<dbReference type="GO" id="GO:0005737">
    <property type="term" value="C:cytoplasm"/>
    <property type="evidence" value="ECO:0007669"/>
    <property type="project" value="UniProtKB-SubCell"/>
</dbReference>
<evidence type="ECO:0000256" key="6">
    <source>
        <dbReference type="ARBA" id="ARBA00023186"/>
    </source>
</evidence>
<evidence type="ECO:0000256" key="8">
    <source>
        <dbReference type="ARBA" id="ARBA00037071"/>
    </source>
</evidence>
<feature type="domain" description="PPIase FKBP-type" evidence="11">
    <location>
        <begin position="6"/>
        <end position="71"/>
    </location>
</feature>
<evidence type="ECO:0000256" key="10">
    <source>
        <dbReference type="RuleBase" id="RU003915"/>
    </source>
</evidence>
<gene>
    <name evidence="12" type="ORF">FQP86_02030</name>
</gene>
<dbReference type="Proteomes" id="UP000319941">
    <property type="component" value="Unassembled WGS sequence"/>
</dbReference>
<evidence type="ECO:0000313" key="13">
    <source>
        <dbReference type="Proteomes" id="UP000319941"/>
    </source>
</evidence>
<evidence type="ECO:0000256" key="2">
    <source>
        <dbReference type="ARBA" id="ARBA00004496"/>
    </source>
</evidence>
<comment type="catalytic activity">
    <reaction evidence="1 9 10">
        <text>[protein]-peptidylproline (omega=180) = [protein]-peptidylproline (omega=0)</text>
        <dbReference type="Rhea" id="RHEA:16237"/>
        <dbReference type="Rhea" id="RHEA-COMP:10747"/>
        <dbReference type="Rhea" id="RHEA-COMP:10748"/>
        <dbReference type="ChEBI" id="CHEBI:83833"/>
        <dbReference type="ChEBI" id="CHEBI:83834"/>
        <dbReference type="EC" id="5.2.1.8"/>
    </reaction>
</comment>
<protein>
    <recommendedName>
        <fullName evidence="10">Peptidyl-prolyl cis-trans isomerase</fullName>
        <ecNumber evidence="10">5.2.1.8</ecNumber>
    </recommendedName>
</protein>
<sequence>MIISPQQVVSLHYTLRTDDGATLDSSLDREPMDYLHGHDNILAALEGALEGCEVGDQRVVSLTPAEGFGERDEALVQYFGRDAFGPGEIEAGMRFQARTPEGQRSVTILEVGEQQVKVDANHPLAGQALVWDVEILDIRAATRAELSAGHPLGLEVSHTEVEDKKVRR</sequence>
<keyword evidence="5 9" id="KW-0697">Rotamase</keyword>
<dbReference type="AlphaFoldDB" id="A0A558HXK8"/>
<keyword evidence="6" id="KW-0143">Chaperone</keyword>
<evidence type="ECO:0000313" key="12">
    <source>
        <dbReference type="EMBL" id="TVU73870.1"/>
    </source>
</evidence>
<evidence type="ECO:0000256" key="4">
    <source>
        <dbReference type="ARBA" id="ARBA00022490"/>
    </source>
</evidence>
<comment type="function">
    <text evidence="8">Also involved in hydrogenase metallocenter assembly, probably by participating in the nickel insertion step. This function in hydrogenase biosynthesis requires chaperone activity and the presence of the metal-binding domain, but not PPIase activity.</text>
</comment>
<comment type="caution">
    <text evidence="12">The sequence shown here is derived from an EMBL/GenBank/DDBJ whole genome shotgun (WGS) entry which is preliminary data.</text>
</comment>
<dbReference type="EMBL" id="VNFH01000001">
    <property type="protein sequence ID" value="TVU73870.1"/>
    <property type="molecule type" value="Genomic_DNA"/>
</dbReference>
<name>A0A558HXK8_9GAMM</name>
<accession>A0A558HXK8</accession>
<comment type="subcellular location">
    <subcellularLocation>
        <location evidence="2">Cytoplasm</location>
    </subcellularLocation>
</comment>
<dbReference type="RefSeq" id="WP_144726431.1">
    <property type="nucleotide sequence ID" value="NZ_CAWOWR010000001.1"/>
</dbReference>
<dbReference type="GO" id="GO:0003755">
    <property type="term" value="F:peptidyl-prolyl cis-trans isomerase activity"/>
    <property type="evidence" value="ECO:0007669"/>
    <property type="project" value="UniProtKB-UniRule"/>
</dbReference>
<dbReference type="PANTHER" id="PTHR47861:SF3">
    <property type="entry name" value="FKBP-TYPE PEPTIDYL-PROLYL CIS-TRANS ISOMERASE SLYD"/>
    <property type="match status" value="1"/>
</dbReference>
<dbReference type="InterPro" id="IPR001179">
    <property type="entry name" value="PPIase_FKBP_dom"/>
</dbReference>
<comment type="similarity">
    <text evidence="3 10">Belongs to the FKBP-type PPIase family.</text>
</comment>
<dbReference type="Pfam" id="PF00254">
    <property type="entry name" value="FKBP_C"/>
    <property type="match status" value="1"/>
</dbReference>
<keyword evidence="4" id="KW-0963">Cytoplasm</keyword>
<keyword evidence="7 9" id="KW-0413">Isomerase</keyword>
<dbReference type="OrthoDB" id="9808891at2"/>
<dbReference type="PANTHER" id="PTHR47861">
    <property type="entry name" value="FKBP-TYPE PEPTIDYL-PROLYL CIS-TRANS ISOMERASE SLYD"/>
    <property type="match status" value="1"/>
</dbReference>
<dbReference type="EC" id="5.2.1.8" evidence="10"/>
<dbReference type="Gene3D" id="3.10.50.40">
    <property type="match status" value="1"/>
</dbReference>
<dbReference type="PROSITE" id="PS50059">
    <property type="entry name" value="FKBP_PPIASE"/>
    <property type="match status" value="1"/>
</dbReference>
<evidence type="ECO:0000259" key="11">
    <source>
        <dbReference type="PROSITE" id="PS50059"/>
    </source>
</evidence>
<dbReference type="SUPFAM" id="SSF54534">
    <property type="entry name" value="FKBP-like"/>
    <property type="match status" value="1"/>
</dbReference>
<dbReference type="InterPro" id="IPR046357">
    <property type="entry name" value="PPIase_dom_sf"/>
</dbReference>
<organism evidence="12 13">
    <name type="scientific">Cobetia crustatorum</name>
    <dbReference type="NCBI Taxonomy" id="553385"/>
    <lineage>
        <taxon>Bacteria</taxon>
        <taxon>Pseudomonadati</taxon>
        <taxon>Pseudomonadota</taxon>
        <taxon>Gammaproteobacteria</taxon>
        <taxon>Oceanospirillales</taxon>
        <taxon>Halomonadaceae</taxon>
        <taxon>Cobetia</taxon>
    </lineage>
</organism>
<evidence type="ECO:0000256" key="5">
    <source>
        <dbReference type="ARBA" id="ARBA00023110"/>
    </source>
</evidence>
<evidence type="ECO:0000256" key="7">
    <source>
        <dbReference type="ARBA" id="ARBA00023235"/>
    </source>
</evidence>
<evidence type="ECO:0000256" key="1">
    <source>
        <dbReference type="ARBA" id="ARBA00000971"/>
    </source>
</evidence>
<dbReference type="STRING" id="553385.GCA_000591415_01847"/>
<evidence type="ECO:0000256" key="3">
    <source>
        <dbReference type="ARBA" id="ARBA00006577"/>
    </source>
</evidence>
<dbReference type="GO" id="GO:0042026">
    <property type="term" value="P:protein refolding"/>
    <property type="evidence" value="ECO:0007669"/>
    <property type="project" value="UniProtKB-ARBA"/>
</dbReference>
<reference evidence="12 13" key="1">
    <citation type="submission" date="2019-07" db="EMBL/GenBank/DDBJ databases">
        <title>Diversity of Bacteria from Kongsfjorden, Arctic.</title>
        <authorList>
            <person name="Yu Y."/>
        </authorList>
    </citation>
    <scope>NUCLEOTIDE SEQUENCE [LARGE SCALE GENOMIC DNA]</scope>
    <source>
        <strain evidence="12 13">SM1923</strain>
    </source>
</reference>
<proteinExistence type="inferred from homology"/>